<dbReference type="Proteomes" id="UP000470771">
    <property type="component" value="Unassembled WGS sequence"/>
</dbReference>
<protein>
    <recommendedName>
        <fullName evidence="3">Lipoprotein</fullName>
    </recommendedName>
</protein>
<keyword evidence="2" id="KW-1185">Reference proteome</keyword>
<proteinExistence type="predicted"/>
<evidence type="ECO:0000313" key="1">
    <source>
        <dbReference type="EMBL" id="NBG67207.1"/>
    </source>
</evidence>
<dbReference type="EMBL" id="WWNE01000014">
    <property type="protein sequence ID" value="NBG67207.1"/>
    <property type="molecule type" value="Genomic_DNA"/>
</dbReference>
<dbReference type="RefSeq" id="WP_160634164.1">
    <property type="nucleotide sequence ID" value="NZ_WWNE01000014.1"/>
</dbReference>
<comment type="caution">
    <text evidence="1">The sequence shown here is derived from an EMBL/GenBank/DDBJ whole genome shotgun (WGS) entry which is preliminary data.</text>
</comment>
<gene>
    <name evidence="1" type="ORF">GQN54_13840</name>
</gene>
<accession>A0A6N9NQ28</accession>
<dbReference type="AlphaFoldDB" id="A0A6N9NQ28"/>
<name>A0A6N9NQ28_9FLAO</name>
<sequence length="160" mass="16770">MRSMLRRILVIAIIGSAVSFIGCKDDDDDKEENTPITNTCATGNFCMVYDGVQKSGNATFKALANGRNRIYWENGSAGTFEQVELDIYGSAVGDYTIDTTGAVGTANIEYYSASSGVGEAVSGKVTITAFDPAGTGVTGTFNGTTNSGKLITDGKFSNVK</sequence>
<dbReference type="PROSITE" id="PS51257">
    <property type="entry name" value="PROKAR_LIPOPROTEIN"/>
    <property type="match status" value="1"/>
</dbReference>
<organism evidence="1 2">
    <name type="scientific">Acidiluteibacter ferrifornacis</name>
    <dbReference type="NCBI Taxonomy" id="2692424"/>
    <lineage>
        <taxon>Bacteria</taxon>
        <taxon>Pseudomonadati</taxon>
        <taxon>Bacteroidota</taxon>
        <taxon>Flavobacteriia</taxon>
        <taxon>Flavobacteriales</taxon>
        <taxon>Cryomorphaceae</taxon>
        <taxon>Acidiluteibacter</taxon>
    </lineage>
</organism>
<evidence type="ECO:0008006" key="3">
    <source>
        <dbReference type="Google" id="ProtNLM"/>
    </source>
</evidence>
<reference evidence="1 2" key="1">
    <citation type="submission" date="2019-12" db="EMBL/GenBank/DDBJ databases">
        <authorList>
            <person name="Zhao J."/>
        </authorList>
    </citation>
    <scope>NUCLEOTIDE SEQUENCE [LARGE SCALE GENOMIC DNA]</scope>
    <source>
        <strain evidence="1 2">S-15</strain>
    </source>
</reference>
<evidence type="ECO:0000313" key="2">
    <source>
        <dbReference type="Proteomes" id="UP000470771"/>
    </source>
</evidence>